<feature type="signal peptide" evidence="1">
    <location>
        <begin position="1"/>
        <end position="20"/>
    </location>
</feature>
<protein>
    <submittedName>
        <fullName evidence="2">Uncharacterized protein</fullName>
    </submittedName>
</protein>
<keyword evidence="1" id="KW-0732">Signal</keyword>
<evidence type="ECO:0000313" key="2">
    <source>
        <dbReference type="EMBL" id="CAB3767149.1"/>
    </source>
</evidence>
<evidence type="ECO:0000313" key="3">
    <source>
        <dbReference type="Proteomes" id="UP000494329"/>
    </source>
</evidence>
<sequence>MRVVRVVPMLSLIRLAAAVATGPAGKQEALNVRLIAEAGCRREPSAHAYVRENRRARRGGVGRDRTWLPFRLNPNHPDFGPLPVAELASGKAEADGYYTVCLYSFPCPRRRAAR</sequence>
<evidence type="ECO:0000256" key="1">
    <source>
        <dbReference type="SAM" id="SignalP"/>
    </source>
</evidence>
<dbReference type="Proteomes" id="UP000494329">
    <property type="component" value="Unassembled WGS sequence"/>
</dbReference>
<dbReference type="AlphaFoldDB" id="A0A6J5EKV4"/>
<name>A0A6J5EKV4_9BURK</name>
<accession>A0A6J5EKV4</accession>
<gene>
    <name evidence="2" type="ORF">LMG29739_05003</name>
</gene>
<keyword evidence="3" id="KW-1185">Reference proteome</keyword>
<dbReference type="EMBL" id="CADIKF010000050">
    <property type="protein sequence ID" value="CAB3767149.1"/>
    <property type="molecule type" value="Genomic_DNA"/>
</dbReference>
<feature type="chain" id="PRO_5026726876" evidence="1">
    <location>
        <begin position="21"/>
        <end position="114"/>
    </location>
</feature>
<proteinExistence type="predicted"/>
<reference evidence="2 3" key="1">
    <citation type="submission" date="2020-04" db="EMBL/GenBank/DDBJ databases">
        <authorList>
            <person name="De Canck E."/>
        </authorList>
    </citation>
    <scope>NUCLEOTIDE SEQUENCE [LARGE SCALE GENOMIC DNA]</scope>
    <source>
        <strain evidence="2 3">LMG 29739</strain>
    </source>
</reference>
<organism evidence="2 3">
    <name type="scientific">Paraburkholderia solisilvae</name>
    <dbReference type="NCBI Taxonomy" id="624376"/>
    <lineage>
        <taxon>Bacteria</taxon>
        <taxon>Pseudomonadati</taxon>
        <taxon>Pseudomonadota</taxon>
        <taxon>Betaproteobacteria</taxon>
        <taxon>Burkholderiales</taxon>
        <taxon>Burkholderiaceae</taxon>
        <taxon>Paraburkholderia</taxon>
    </lineage>
</organism>